<gene>
    <name evidence="8" type="ORF">KDAU_54720</name>
</gene>
<dbReference type="RefSeq" id="WP_126600492.1">
    <property type="nucleotide sequence ID" value="NZ_BIFQ01000002.1"/>
</dbReference>
<accession>A0A401ZMR2</accession>
<keyword evidence="3" id="KW-0808">Transferase</keyword>
<keyword evidence="4" id="KW-0949">S-adenosyl-L-methionine</keyword>
<dbReference type="Pfam" id="PF07669">
    <property type="entry name" value="Eco57I"/>
    <property type="match status" value="1"/>
</dbReference>
<dbReference type="EC" id="2.1.1.72" evidence="1"/>
<feature type="domain" description="Type II methyltransferase M.TaqI-like" evidence="7">
    <location>
        <begin position="547"/>
        <end position="788"/>
    </location>
</feature>
<evidence type="ECO:0000256" key="2">
    <source>
        <dbReference type="ARBA" id="ARBA00022603"/>
    </source>
</evidence>
<proteinExistence type="predicted"/>
<dbReference type="PANTHER" id="PTHR33841:SF1">
    <property type="entry name" value="DNA METHYLTRANSFERASE A"/>
    <property type="match status" value="1"/>
</dbReference>
<dbReference type="InterPro" id="IPR050953">
    <property type="entry name" value="N4_N6_ade-DNA_methylase"/>
</dbReference>
<dbReference type="PANTHER" id="PTHR33841">
    <property type="entry name" value="DNA METHYLTRANSFERASE YEEA-RELATED"/>
    <property type="match status" value="1"/>
</dbReference>
<evidence type="ECO:0000256" key="4">
    <source>
        <dbReference type="ARBA" id="ARBA00022691"/>
    </source>
</evidence>
<dbReference type="PRINTS" id="PR00507">
    <property type="entry name" value="N12N6MTFRASE"/>
</dbReference>
<dbReference type="OrthoDB" id="9815272at2"/>
<organism evidence="8 9">
    <name type="scientific">Dictyobacter aurantiacus</name>
    <dbReference type="NCBI Taxonomy" id="1936993"/>
    <lineage>
        <taxon>Bacteria</taxon>
        <taxon>Bacillati</taxon>
        <taxon>Chloroflexota</taxon>
        <taxon>Ktedonobacteria</taxon>
        <taxon>Ktedonobacterales</taxon>
        <taxon>Dictyobacteraceae</taxon>
        <taxon>Dictyobacter</taxon>
    </lineage>
</organism>
<reference evidence="9" key="1">
    <citation type="submission" date="2018-12" db="EMBL/GenBank/DDBJ databases">
        <title>Tengunoibacter tsumagoiensis gen. nov., sp. nov., Dictyobacter kobayashii sp. nov., D. alpinus sp. nov., and D. joshuensis sp. nov. and description of Dictyobacteraceae fam. nov. within the order Ktedonobacterales isolated from Tengu-no-mugimeshi.</title>
        <authorList>
            <person name="Wang C.M."/>
            <person name="Zheng Y."/>
            <person name="Sakai Y."/>
            <person name="Toyoda A."/>
            <person name="Minakuchi Y."/>
            <person name="Abe K."/>
            <person name="Yokota A."/>
            <person name="Yabe S."/>
        </authorList>
    </citation>
    <scope>NUCLEOTIDE SEQUENCE [LARGE SCALE GENOMIC DNA]</scope>
    <source>
        <strain evidence="9">S-27</strain>
    </source>
</reference>
<dbReference type="Gene3D" id="3.40.50.150">
    <property type="entry name" value="Vaccinia Virus protein VP39"/>
    <property type="match status" value="2"/>
</dbReference>
<dbReference type="GO" id="GO:0006304">
    <property type="term" value="P:DNA modification"/>
    <property type="evidence" value="ECO:0007669"/>
    <property type="project" value="InterPro"/>
</dbReference>
<dbReference type="GO" id="GO:0009007">
    <property type="term" value="F:site-specific DNA-methyltransferase (adenine-specific) activity"/>
    <property type="evidence" value="ECO:0007669"/>
    <property type="project" value="UniProtKB-EC"/>
</dbReference>
<dbReference type="REBASE" id="692952">
    <property type="entry name" value="DauS27ORF54720P"/>
</dbReference>
<evidence type="ECO:0000313" key="8">
    <source>
        <dbReference type="EMBL" id="GCE08143.1"/>
    </source>
</evidence>
<evidence type="ECO:0000256" key="6">
    <source>
        <dbReference type="SAM" id="MobiDB-lite"/>
    </source>
</evidence>
<keyword evidence="2" id="KW-0489">Methyltransferase</keyword>
<name>A0A401ZMR2_9CHLR</name>
<protein>
    <recommendedName>
        <fullName evidence="1">site-specific DNA-methyltransferase (adenine-specific)</fullName>
        <ecNumber evidence="1">2.1.1.72</ecNumber>
    </recommendedName>
</protein>
<dbReference type="Proteomes" id="UP000287224">
    <property type="component" value="Unassembled WGS sequence"/>
</dbReference>
<dbReference type="GO" id="GO:0032259">
    <property type="term" value="P:methylation"/>
    <property type="evidence" value="ECO:0007669"/>
    <property type="project" value="UniProtKB-KW"/>
</dbReference>
<feature type="region of interest" description="Disordered" evidence="6">
    <location>
        <begin position="1322"/>
        <end position="1345"/>
    </location>
</feature>
<evidence type="ECO:0000256" key="1">
    <source>
        <dbReference type="ARBA" id="ARBA00011900"/>
    </source>
</evidence>
<evidence type="ECO:0000259" key="7">
    <source>
        <dbReference type="Pfam" id="PF07669"/>
    </source>
</evidence>
<evidence type="ECO:0000256" key="5">
    <source>
        <dbReference type="ARBA" id="ARBA00047942"/>
    </source>
</evidence>
<comment type="catalytic activity">
    <reaction evidence="5">
        <text>a 2'-deoxyadenosine in DNA + S-adenosyl-L-methionine = an N(6)-methyl-2'-deoxyadenosine in DNA + S-adenosyl-L-homocysteine + H(+)</text>
        <dbReference type="Rhea" id="RHEA:15197"/>
        <dbReference type="Rhea" id="RHEA-COMP:12418"/>
        <dbReference type="Rhea" id="RHEA-COMP:12419"/>
        <dbReference type="ChEBI" id="CHEBI:15378"/>
        <dbReference type="ChEBI" id="CHEBI:57856"/>
        <dbReference type="ChEBI" id="CHEBI:59789"/>
        <dbReference type="ChEBI" id="CHEBI:90615"/>
        <dbReference type="ChEBI" id="CHEBI:90616"/>
        <dbReference type="EC" id="2.1.1.72"/>
    </reaction>
</comment>
<dbReference type="InterPro" id="IPR011639">
    <property type="entry name" value="MethylTrfase_TaqI-like_dom"/>
</dbReference>
<sequence length="1345" mass="153138">MVATRTRQHAVFATVHTEGANLPMDLLQRIAQNDTQVGGLTPEAYHLNAIKLNEAINRSWINVLNAWHTFQNKLATLSANDAGTTVTRERWLYHLFHELGYGRLLTAKAVEINDKSYAISHSWQHTPIHLVSYKVDLDHMTRTSSGTQRSSPHSLLQEFLNRSDEHLWGIVSNGLKLRILRDNVSLTRQAYVEFDLESMMNGEIYSDFVLLWLLCHESRVEAERPEECWLEKWSRTAQEQGTRALEQLRVGVESAIRDLGSGFLAHGANRQLLDKLRSGQLEAQDYYRQILRLVYRLIVLFVAEDREILFHPEAPTPRRELYTRYYSTTRLRYLAEQHIGTRHTDLFHGLRLVMDKLGNPDGCPDLGLPALNGFLFSRDAIGDLNDCELANYALLAAIRSLAYTSSGRTRRVVDYKNLGSEELGSVYESLLELHPILHIESAKFELASASGNERKTTGSYYTPTSLITCLLDSALDPVLDEAANKATKEEAVAAILNLKVCDPACGSGHFLVAAAHRIAKRLAAIRSEEEEPAPEARRKALRDVVSKCIYGVDINPMSVELCKVSLWMEAIEPGKPLSFLDAHIQCGNSLLGTTPALLKNGIPDEAFETIEGDDKKFASEYKKKNKEQRKMVKRFSSKVFQPWERLGDLDTGMRQFEDMVDTSVAAVHQKEAAYNKLRTTDGYLYGKLWADAWCAAFVWKKSKAFAYPITEEIFRKIEHNPYDLAGWMRDEIQRLAEQYQFFHWHLAFPNVFRVSQDESPENEHTGWSGGFDVVMGNPPWEHAELKEQEWFATRNTEIANAPGAERKRKIEALAKSDPALHTAFLDAKRQQDGWSHLIRNSGYYPLCGRGRINTYAIFAENMRVILSKRGRVGCIVPPGIATDDTNKFFFKNLMESKSLVSFFAFVNEAKLFPGIDHRVKFALLTMGGATAYNAEADFAFGVYHTDDLNDTNRHFSLSSHEVYLFNPNTLTCPIFSSKKDMLITKTIYEHIPVLIKESTSEENPWNITFRQGIFNMTSDSHLFCTREKLEKDGFQLEGNIFFKDDEKYLPLYEAKMINIFNHRFGTYEGATKEDLARGKLPELSVDKLELSNIYPLPNNWVSYTELRSINLYNSKGLLCFRKITNSGVFRTLVGAIIPCVAAGDSLQFILSSTISSIELLCIQANLASFVEDYVTRQKMGGNNLNLFIVKQLPILPPEQYTATCQWNTSDTLGAWISPRALELTYTAWDLKTFARDCGCDGPPFRWDEDRRFLLRCEIDAAYFHLYGIQREDVSYIMDSFRVWKQKEEKEYGEYRTKRVILDIYDRMQRAMESGEPYETLLVPGPADPSVAHPARTAEGTIEELA</sequence>
<dbReference type="SUPFAM" id="SSF53335">
    <property type="entry name" value="S-adenosyl-L-methionine-dependent methyltransferases"/>
    <property type="match status" value="1"/>
</dbReference>
<dbReference type="EMBL" id="BIFQ01000002">
    <property type="protein sequence ID" value="GCE08143.1"/>
    <property type="molecule type" value="Genomic_DNA"/>
</dbReference>
<evidence type="ECO:0000313" key="9">
    <source>
        <dbReference type="Proteomes" id="UP000287224"/>
    </source>
</evidence>
<dbReference type="InterPro" id="IPR029063">
    <property type="entry name" value="SAM-dependent_MTases_sf"/>
</dbReference>
<keyword evidence="9" id="KW-1185">Reference proteome</keyword>
<comment type="caution">
    <text evidence="8">The sequence shown here is derived from an EMBL/GenBank/DDBJ whole genome shotgun (WGS) entry which is preliminary data.</text>
</comment>
<evidence type="ECO:0000256" key="3">
    <source>
        <dbReference type="ARBA" id="ARBA00022679"/>
    </source>
</evidence>